<dbReference type="AlphaFoldDB" id="A0A644YSD2"/>
<protein>
    <submittedName>
        <fullName evidence="2">Uncharacterized protein</fullName>
    </submittedName>
</protein>
<comment type="caution">
    <text evidence="2">The sequence shown here is derived from an EMBL/GenBank/DDBJ whole genome shotgun (WGS) entry which is preliminary data.</text>
</comment>
<gene>
    <name evidence="2" type="ORF">SDC9_77321</name>
</gene>
<evidence type="ECO:0000313" key="2">
    <source>
        <dbReference type="EMBL" id="MPM30771.1"/>
    </source>
</evidence>
<feature type="region of interest" description="Disordered" evidence="1">
    <location>
        <begin position="45"/>
        <end position="136"/>
    </location>
</feature>
<feature type="compositionally biased region" description="Polar residues" evidence="1">
    <location>
        <begin position="87"/>
        <end position="97"/>
    </location>
</feature>
<accession>A0A644YSD2</accession>
<proteinExistence type="predicted"/>
<sequence length="136" mass="14185">MSLFALSSVAQESVSKTIEAKRSCFVDNDKNGLCDSFESGTCTIGNGKGLMDGSGNRQGLRDGSGARRRDGSCLSDNNTVRGRGNATYRQSGRNNSGPKDGSGNRSNRGNRGSRGGNRPMDGTGYGAAARTLQGNK</sequence>
<organism evidence="2">
    <name type="scientific">bioreactor metagenome</name>
    <dbReference type="NCBI Taxonomy" id="1076179"/>
    <lineage>
        <taxon>unclassified sequences</taxon>
        <taxon>metagenomes</taxon>
        <taxon>ecological metagenomes</taxon>
    </lineage>
</organism>
<dbReference type="EMBL" id="VSSQ01005884">
    <property type="protein sequence ID" value="MPM30771.1"/>
    <property type="molecule type" value="Genomic_DNA"/>
</dbReference>
<name>A0A644YSD2_9ZZZZ</name>
<feature type="compositionally biased region" description="Low complexity" evidence="1">
    <location>
        <begin position="101"/>
        <end position="110"/>
    </location>
</feature>
<evidence type="ECO:0000256" key="1">
    <source>
        <dbReference type="SAM" id="MobiDB-lite"/>
    </source>
</evidence>
<reference evidence="2" key="1">
    <citation type="submission" date="2019-08" db="EMBL/GenBank/DDBJ databases">
        <authorList>
            <person name="Kucharzyk K."/>
            <person name="Murdoch R.W."/>
            <person name="Higgins S."/>
            <person name="Loffler F."/>
        </authorList>
    </citation>
    <scope>NUCLEOTIDE SEQUENCE</scope>
</reference>